<sequence length="136" mass="15399">MQKEIRTFVAAISTLGLLAGCSETGTIEAKKDDTNVPAQNIRPFVDHGVLARQYENRARKLLEIAAKREKRFQYYEGKNFLQGRHRQGSQAQAIALVQKYKLACKLVVEKAAEFAFHHRPMPQLAKRDYIASTASH</sequence>
<reference evidence="1 2" key="1">
    <citation type="submission" date="2016-10" db="EMBL/GenBank/DDBJ databases">
        <authorList>
            <person name="de Groot N.N."/>
        </authorList>
    </citation>
    <scope>NUCLEOTIDE SEQUENCE [LARGE SCALE GENOMIC DNA]</scope>
    <source>
        <strain evidence="1 2">Nl18</strain>
    </source>
</reference>
<dbReference type="RefSeq" id="WP_254772792.1">
    <property type="nucleotide sequence ID" value="NZ_FOCT01000021.1"/>
</dbReference>
<proteinExistence type="predicted"/>
<dbReference type="AlphaFoldDB" id="A0A1H8PJ33"/>
<protein>
    <recommendedName>
        <fullName evidence="3">Lipoprotein</fullName>
    </recommendedName>
</protein>
<accession>A0A1H8PJ33</accession>
<evidence type="ECO:0008006" key="3">
    <source>
        <dbReference type="Google" id="ProtNLM"/>
    </source>
</evidence>
<evidence type="ECO:0000313" key="2">
    <source>
        <dbReference type="Proteomes" id="UP000183898"/>
    </source>
</evidence>
<name>A0A1H8PJ33_9PROT</name>
<dbReference type="EMBL" id="FOCT01000021">
    <property type="protein sequence ID" value="SEO41707.1"/>
    <property type="molecule type" value="Genomic_DNA"/>
</dbReference>
<evidence type="ECO:0000313" key="1">
    <source>
        <dbReference type="EMBL" id="SEO41707.1"/>
    </source>
</evidence>
<gene>
    <name evidence="1" type="ORF">SAMN05216404_1214</name>
</gene>
<dbReference type="Proteomes" id="UP000183898">
    <property type="component" value="Unassembled WGS sequence"/>
</dbReference>
<dbReference type="PROSITE" id="PS51257">
    <property type="entry name" value="PROKAR_LIPOPROTEIN"/>
    <property type="match status" value="1"/>
</dbReference>
<organism evidence="1 2">
    <name type="scientific">Nitrosospira multiformis</name>
    <dbReference type="NCBI Taxonomy" id="1231"/>
    <lineage>
        <taxon>Bacteria</taxon>
        <taxon>Pseudomonadati</taxon>
        <taxon>Pseudomonadota</taxon>
        <taxon>Betaproteobacteria</taxon>
        <taxon>Nitrosomonadales</taxon>
        <taxon>Nitrosomonadaceae</taxon>
        <taxon>Nitrosospira</taxon>
    </lineage>
</organism>